<comment type="caution">
    <text evidence="8">The sequence shown here is derived from an EMBL/GenBank/DDBJ whole genome shotgun (WGS) entry which is preliminary data.</text>
</comment>
<dbReference type="Gene3D" id="1.20.1250.20">
    <property type="entry name" value="MFS general substrate transporter like domains"/>
    <property type="match status" value="2"/>
</dbReference>
<feature type="transmembrane region" description="Helical" evidence="6">
    <location>
        <begin position="255"/>
        <end position="276"/>
    </location>
</feature>
<keyword evidence="5 6" id="KW-0472">Membrane</keyword>
<dbReference type="PRINTS" id="PR01036">
    <property type="entry name" value="TCRTETB"/>
</dbReference>
<dbReference type="GO" id="GO:0005886">
    <property type="term" value="C:plasma membrane"/>
    <property type="evidence" value="ECO:0007669"/>
    <property type="project" value="UniProtKB-SubCell"/>
</dbReference>
<organism evidence="8 9">
    <name type="scientific">Bifidobacterium psychraerophilum</name>
    <dbReference type="NCBI Taxonomy" id="218140"/>
    <lineage>
        <taxon>Bacteria</taxon>
        <taxon>Bacillati</taxon>
        <taxon>Actinomycetota</taxon>
        <taxon>Actinomycetes</taxon>
        <taxon>Bifidobacteriales</taxon>
        <taxon>Bifidobacteriaceae</taxon>
        <taxon>Bifidobacterium</taxon>
    </lineage>
</organism>
<dbReference type="InterPro" id="IPR020846">
    <property type="entry name" value="MFS_dom"/>
</dbReference>
<reference evidence="8 9" key="1">
    <citation type="submission" date="2014-03" db="EMBL/GenBank/DDBJ databases">
        <title>Genomics of Bifidobacteria.</title>
        <authorList>
            <person name="Ventura M."/>
            <person name="Milani C."/>
            <person name="Lugli G.A."/>
        </authorList>
    </citation>
    <scope>NUCLEOTIDE SEQUENCE [LARGE SCALE GENOMIC DNA]</scope>
    <source>
        <strain evidence="8 9">LMG 21775</strain>
    </source>
</reference>
<dbReference type="RefSeq" id="WP_051921515.1">
    <property type="nucleotide sequence ID" value="NZ_JGZI01000007.1"/>
</dbReference>
<comment type="subcellular location">
    <subcellularLocation>
        <location evidence="1">Cell membrane</location>
        <topology evidence="1">Multi-pass membrane protein</topology>
    </subcellularLocation>
</comment>
<dbReference type="Proteomes" id="UP000029050">
    <property type="component" value="Unassembled WGS sequence"/>
</dbReference>
<dbReference type="PROSITE" id="PS50850">
    <property type="entry name" value="MFS"/>
    <property type="match status" value="1"/>
</dbReference>
<feature type="transmembrane region" description="Helical" evidence="6">
    <location>
        <begin position="432"/>
        <end position="450"/>
    </location>
</feature>
<feature type="transmembrane region" description="Helical" evidence="6">
    <location>
        <begin position="69"/>
        <end position="87"/>
    </location>
</feature>
<feature type="transmembrane region" description="Helical" evidence="6">
    <location>
        <begin position="183"/>
        <end position="202"/>
    </location>
</feature>
<dbReference type="AlphaFoldDB" id="A0A087CJE7"/>
<feature type="transmembrane region" description="Helical" evidence="6">
    <location>
        <begin position="328"/>
        <end position="350"/>
    </location>
</feature>
<dbReference type="PANTHER" id="PTHR42718">
    <property type="entry name" value="MAJOR FACILITATOR SUPERFAMILY MULTIDRUG TRANSPORTER MFSC"/>
    <property type="match status" value="1"/>
</dbReference>
<evidence type="ECO:0000256" key="2">
    <source>
        <dbReference type="ARBA" id="ARBA00022448"/>
    </source>
</evidence>
<evidence type="ECO:0000256" key="6">
    <source>
        <dbReference type="SAM" id="Phobius"/>
    </source>
</evidence>
<proteinExistence type="predicted"/>
<keyword evidence="9" id="KW-1185">Reference proteome</keyword>
<evidence type="ECO:0000313" key="9">
    <source>
        <dbReference type="Proteomes" id="UP000029050"/>
    </source>
</evidence>
<keyword evidence="2" id="KW-0813">Transport</keyword>
<keyword evidence="3 6" id="KW-0812">Transmembrane</keyword>
<dbReference type="GeneID" id="98299696"/>
<evidence type="ECO:0000259" key="7">
    <source>
        <dbReference type="PROSITE" id="PS50850"/>
    </source>
</evidence>
<keyword evidence="4 6" id="KW-1133">Transmembrane helix</keyword>
<feature type="transmembrane region" description="Helical" evidence="6">
    <location>
        <begin position="155"/>
        <end position="177"/>
    </location>
</feature>
<dbReference type="EMBL" id="JGZI01000007">
    <property type="protein sequence ID" value="KFI83397.1"/>
    <property type="molecule type" value="Genomic_DNA"/>
</dbReference>
<sequence length="504" mass="53057">MTHNDDTRHDSISATAEHRQAERIPGRLLGSVIATGVLTFIGILTETVMNVLFPELMSEFSVGTSTVQWLTTGYLLVVSLTVTLSSYFKRRYTLRLQFIVAVTLCLLGAIVALCELNFPMLLIARILQGMGTGIALPLMFNIILEQSPRSKIGQLMGVGNLVCACAPALGPTFGGVVASMASWRWVFVLVIPFLLVALVLGLKCIQQSEPTTEARLSVLQLLCIAIAFVSILFAIEQGGSAISALSTGDDAAVPTMVLAAVLLVVGIGALFAFARISRRSFSPLIRLGVLTSVSFRWHLLSYVLFPFITIGLGFLLPNLIQLGLGKSSLVAGIAVLPGALLGAVMAPLGGMLLDRIGAATPILAGFVVALLGLLMFSIFGVGAGLIGLSCFYFVYMLGFSTAYSNIMTDALNELPGELKADGNALFSTLQQLMGAVGTTVMSVFVAVAQAGHGSAGSDEYAQATISGSRAAFVCVTVVLLISALAMLRALAVRHAEASHERLPG</sequence>
<dbReference type="GO" id="GO:0022857">
    <property type="term" value="F:transmembrane transporter activity"/>
    <property type="evidence" value="ECO:0007669"/>
    <property type="project" value="InterPro"/>
</dbReference>
<dbReference type="SUPFAM" id="SSF103473">
    <property type="entry name" value="MFS general substrate transporter"/>
    <property type="match status" value="1"/>
</dbReference>
<feature type="transmembrane region" description="Helical" evidence="6">
    <location>
        <begin position="362"/>
        <end position="386"/>
    </location>
</feature>
<feature type="transmembrane region" description="Helical" evidence="6">
    <location>
        <begin position="470"/>
        <end position="491"/>
    </location>
</feature>
<dbReference type="InterPro" id="IPR011701">
    <property type="entry name" value="MFS"/>
</dbReference>
<dbReference type="OrthoDB" id="9812221at2"/>
<accession>A0A087CJE7</accession>
<feature type="domain" description="Major facilitator superfamily (MFS) profile" evidence="7">
    <location>
        <begin position="31"/>
        <end position="494"/>
    </location>
</feature>
<evidence type="ECO:0000256" key="3">
    <source>
        <dbReference type="ARBA" id="ARBA00022692"/>
    </source>
</evidence>
<name>A0A087CJE7_9BIFI</name>
<evidence type="ECO:0000256" key="1">
    <source>
        <dbReference type="ARBA" id="ARBA00004651"/>
    </source>
</evidence>
<feature type="transmembrane region" description="Helical" evidence="6">
    <location>
        <begin position="28"/>
        <end position="49"/>
    </location>
</feature>
<protein>
    <submittedName>
        <fullName evidence="8">Drug resistance transporter, major facilitator protein</fullName>
    </submittedName>
</protein>
<evidence type="ECO:0000256" key="4">
    <source>
        <dbReference type="ARBA" id="ARBA00022989"/>
    </source>
</evidence>
<gene>
    <name evidence="8" type="ORF">BPSY_0491</name>
</gene>
<feature type="transmembrane region" description="Helical" evidence="6">
    <location>
        <begin position="119"/>
        <end position="143"/>
    </location>
</feature>
<dbReference type="InterPro" id="IPR036259">
    <property type="entry name" value="MFS_trans_sf"/>
</dbReference>
<feature type="transmembrane region" description="Helical" evidence="6">
    <location>
        <begin position="94"/>
        <end position="113"/>
    </location>
</feature>
<evidence type="ECO:0000313" key="8">
    <source>
        <dbReference type="EMBL" id="KFI83397.1"/>
    </source>
</evidence>
<dbReference type="PANTHER" id="PTHR42718:SF9">
    <property type="entry name" value="MAJOR FACILITATOR SUPERFAMILY MULTIDRUG TRANSPORTER MFSC"/>
    <property type="match status" value="1"/>
</dbReference>
<feature type="transmembrane region" description="Helical" evidence="6">
    <location>
        <begin position="297"/>
        <end position="316"/>
    </location>
</feature>
<dbReference type="Pfam" id="PF07690">
    <property type="entry name" value="MFS_1"/>
    <property type="match status" value="1"/>
</dbReference>
<evidence type="ECO:0000256" key="5">
    <source>
        <dbReference type="ARBA" id="ARBA00023136"/>
    </source>
</evidence>
<feature type="transmembrane region" description="Helical" evidence="6">
    <location>
        <begin position="214"/>
        <end position="235"/>
    </location>
</feature>
<dbReference type="eggNOG" id="COG2814">
    <property type="taxonomic scope" value="Bacteria"/>
</dbReference>
<feature type="transmembrane region" description="Helical" evidence="6">
    <location>
        <begin position="392"/>
        <end position="411"/>
    </location>
</feature>